<dbReference type="EMBL" id="NOJY02000127">
    <property type="protein sequence ID" value="RDY25095.1"/>
    <property type="molecule type" value="Genomic_DNA"/>
</dbReference>
<evidence type="ECO:0000256" key="1">
    <source>
        <dbReference type="SAM" id="Phobius"/>
    </source>
</evidence>
<name>A0A371IX82_9FIRM</name>
<feature type="transmembrane region" description="Helical" evidence="1">
    <location>
        <begin position="42"/>
        <end position="62"/>
    </location>
</feature>
<gene>
    <name evidence="2" type="ORF">CHL78_019995</name>
</gene>
<proteinExistence type="predicted"/>
<dbReference type="RefSeq" id="WP_199534139.1">
    <property type="nucleotide sequence ID" value="NZ_NOJY02000127.1"/>
</dbReference>
<comment type="caution">
    <text evidence="2">The sequence shown here is derived from an EMBL/GenBank/DDBJ whole genome shotgun (WGS) entry which is preliminary data.</text>
</comment>
<feature type="transmembrane region" description="Helical" evidence="1">
    <location>
        <begin position="124"/>
        <end position="141"/>
    </location>
</feature>
<reference evidence="2 3" key="1">
    <citation type="journal article" date="2017" name="Genome Announc.">
        <title>Draft Genome Sequence of Romboutsia weinsteinii sp. nov. Strain CCRI-19649(T) Isolated from Surface Water.</title>
        <authorList>
            <person name="Maheux A.F."/>
            <person name="Boudreau D.K."/>
            <person name="Berube E."/>
            <person name="Boissinot M."/>
            <person name="Cantin P."/>
            <person name="Raymond F."/>
            <person name="Corbeil J."/>
            <person name="Omar R.F."/>
            <person name="Bergeron M.G."/>
        </authorList>
    </citation>
    <scope>NUCLEOTIDE SEQUENCE [LARGE SCALE GENOMIC DNA]</scope>
    <source>
        <strain evidence="2 3">CCRI-19649</strain>
    </source>
</reference>
<dbReference type="CDD" id="cd13962">
    <property type="entry name" value="PT_UbiA_UBIAD1"/>
    <property type="match status" value="1"/>
</dbReference>
<feature type="non-terminal residue" evidence="2">
    <location>
        <position position="189"/>
    </location>
</feature>
<accession>A0A371IX82</accession>
<protein>
    <submittedName>
        <fullName evidence="2">Prenyltransferase</fullName>
    </submittedName>
</protein>
<keyword evidence="1" id="KW-0472">Membrane</keyword>
<dbReference type="Proteomes" id="UP000215694">
    <property type="component" value="Unassembled WGS sequence"/>
</dbReference>
<keyword evidence="1" id="KW-0812">Transmembrane</keyword>
<feature type="transmembrane region" description="Helical" evidence="1">
    <location>
        <begin position="94"/>
        <end position="118"/>
    </location>
</feature>
<feature type="transmembrane region" description="Helical" evidence="1">
    <location>
        <begin position="20"/>
        <end position="36"/>
    </location>
</feature>
<evidence type="ECO:0000313" key="2">
    <source>
        <dbReference type="EMBL" id="RDY25095.1"/>
    </source>
</evidence>
<organism evidence="2 3">
    <name type="scientific">Romboutsia weinsteinii</name>
    <dbReference type="NCBI Taxonomy" id="2020949"/>
    <lineage>
        <taxon>Bacteria</taxon>
        <taxon>Bacillati</taxon>
        <taxon>Bacillota</taxon>
        <taxon>Clostridia</taxon>
        <taxon>Peptostreptococcales</taxon>
        <taxon>Peptostreptococcaceae</taxon>
        <taxon>Romboutsia</taxon>
    </lineage>
</organism>
<dbReference type="InterPro" id="IPR026046">
    <property type="entry name" value="UBIAD1"/>
</dbReference>
<dbReference type="AlphaFoldDB" id="A0A371IX82"/>
<feature type="transmembrane region" description="Helical" evidence="1">
    <location>
        <begin position="153"/>
        <end position="170"/>
    </location>
</feature>
<keyword evidence="2" id="KW-0808">Transferase</keyword>
<keyword evidence="3" id="KW-1185">Reference proteome</keyword>
<dbReference type="GO" id="GO:0004659">
    <property type="term" value="F:prenyltransferase activity"/>
    <property type="evidence" value="ECO:0007669"/>
    <property type="project" value="InterPro"/>
</dbReference>
<sequence>MTKKNFFERAYTVMEVRTGFATGLPVLSGGLFGAYLEGRLDILLLILMFITGFSLNIVANIANEIRAYLKNEENEDTFTGHMGSEGLVRGDAKLIDAVVVMMILLVVSGVCGLSIVFITKNINILIIGVVSVLAAVGYSLGPKPYIVYPVGELISGVFVGAISCFVSAYIQTNTMSYSIVLYALIAMIM</sequence>
<keyword evidence="1" id="KW-1133">Transmembrane helix</keyword>
<evidence type="ECO:0000313" key="3">
    <source>
        <dbReference type="Proteomes" id="UP000215694"/>
    </source>
</evidence>